<sequence length="185" mass="21174">MFEHSQLFVLVKFPVEMYSKWIGNEWQPPIIGNDTRSLNILIQDCHLLVVLDTQVLESVSLMQSRNQAEAVCKNETMAVEAKIQGLTNRFRLKFFTRDDAEKCLSVVQKYITTFSGPKLDRSEICTMPQLLAKTMETCSKDLKAPDSIPDEYPLEAAIQLCILDPGFPSLLKRIENILERFKESD</sequence>
<dbReference type="RefSeq" id="XP_014241262.1">
    <property type="nucleotide sequence ID" value="XM_014385776.2"/>
</dbReference>
<evidence type="ECO:0000313" key="1">
    <source>
        <dbReference type="EnsemblMetazoa" id="XP_014241262.1"/>
    </source>
</evidence>
<evidence type="ECO:0000313" key="2">
    <source>
        <dbReference type="Proteomes" id="UP000494040"/>
    </source>
</evidence>
<dbReference type="EnsemblMetazoa" id="XM_014385776.2">
    <property type="protein sequence ID" value="XP_014241262.1"/>
    <property type="gene ID" value="LOC106661984"/>
</dbReference>
<dbReference type="InterPro" id="IPR029168">
    <property type="entry name" value="REC114L"/>
</dbReference>
<dbReference type="GeneID" id="106661984"/>
<name>A0A8I6R9V2_CIMLE</name>
<dbReference type="KEGG" id="clec:106661984"/>
<accession>A0A8I6R9V2</accession>
<reference evidence="1" key="1">
    <citation type="submission" date="2022-01" db="UniProtKB">
        <authorList>
            <consortium name="EnsemblMetazoa"/>
        </authorList>
    </citation>
    <scope>IDENTIFICATION</scope>
</reference>
<dbReference type="Proteomes" id="UP000494040">
    <property type="component" value="Unassembled WGS sequence"/>
</dbReference>
<dbReference type="PANTHER" id="PTHR34921:SF1">
    <property type="entry name" value="MEIOTIC RECOMBINATION PROTEIN REC114"/>
    <property type="match status" value="1"/>
</dbReference>
<protein>
    <submittedName>
        <fullName evidence="1">Uncharacterized protein</fullName>
    </submittedName>
</protein>
<proteinExistence type="predicted"/>
<dbReference type="OrthoDB" id="6479200at2759"/>
<organism evidence="1 2">
    <name type="scientific">Cimex lectularius</name>
    <name type="common">Bed bug</name>
    <name type="synonym">Acanthia lectularia</name>
    <dbReference type="NCBI Taxonomy" id="79782"/>
    <lineage>
        <taxon>Eukaryota</taxon>
        <taxon>Metazoa</taxon>
        <taxon>Ecdysozoa</taxon>
        <taxon>Arthropoda</taxon>
        <taxon>Hexapoda</taxon>
        <taxon>Insecta</taxon>
        <taxon>Pterygota</taxon>
        <taxon>Neoptera</taxon>
        <taxon>Paraneoptera</taxon>
        <taxon>Hemiptera</taxon>
        <taxon>Heteroptera</taxon>
        <taxon>Panheteroptera</taxon>
        <taxon>Cimicomorpha</taxon>
        <taxon>Cimicidae</taxon>
        <taxon>Cimex</taxon>
    </lineage>
</organism>
<dbReference type="AlphaFoldDB" id="A0A8I6R9V2"/>
<dbReference type="OMA" id="HITISDW"/>
<keyword evidence="2" id="KW-1185">Reference proteome</keyword>
<dbReference type="PANTHER" id="PTHR34921">
    <property type="entry name" value="MEIOTIC RECOMBINATION PROTEIN REC114"/>
    <property type="match status" value="1"/>
</dbReference>